<keyword evidence="2" id="KW-0732">Signal</keyword>
<dbReference type="PROSITE" id="PS50958">
    <property type="entry name" value="SMB_2"/>
    <property type="match status" value="1"/>
</dbReference>
<gene>
    <name evidence="4" type="ORF">E2C01_067541</name>
</gene>
<dbReference type="SUPFAM" id="SSF90188">
    <property type="entry name" value="Somatomedin B domain"/>
    <property type="match status" value="1"/>
</dbReference>
<comment type="caution">
    <text evidence="4">The sequence shown here is derived from an EMBL/GenBank/DDBJ whole genome shotgun (WGS) entry which is preliminary data.</text>
</comment>
<proteinExistence type="predicted"/>
<organism evidence="4 5">
    <name type="scientific">Portunus trituberculatus</name>
    <name type="common">Swimming crab</name>
    <name type="synonym">Neptunus trituberculatus</name>
    <dbReference type="NCBI Taxonomy" id="210409"/>
    <lineage>
        <taxon>Eukaryota</taxon>
        <taxon>Metazoa</taxon>
        <taxon>Ecdysozoa</taxon>
        <taxon>Arthropoda</taxon>
        <taxon>Crustacea</taxon>
        <taxon>Multicrustacea</taxon>
        <taxon>Malacostraca</taxon>
        <taxon>Eumalacostraca</taxon>
        <taxon>Eucarida</taxon>
        <taxon>Decapoda</taxon>
        <taxon>Pleocyemata</taxon>
        <taxon>Brachyura</taxon>
        <taxon>Eubrachyura</taxon>
        <taxon>Portunoidea</taxon>
        <taxon>Portunidae</taxon>
        <taxon>Portuninae</taxon>
        <taxon>Portunus</taxon>
    </lineage>
</organism>
<dbReference type="InterPro" id="IPR053231">
    <property type="entry name" value="GPCR_LN-TM7"/>
</dbReference>
<sequence length="334" mass="37447">MLCQSVLVAAAAMASLCFGMDVLHSQRQEPVCPSQHSCSSRGTSNASSHLECSCDARCREHGDCCRDSQYYSVDEQRRNVHEYVCVADTLAENHVYVKVKCAQDWNNTEVQALCMRGNTIQDTIHDVPVTSWFGDSYANAYCAVCNGEDPTDFRRWNVYMVGRGLRDASAFTPCRTHFVVPQNFRRDTRRCLPTVKTCSDARADQHDLSLCESYTAAVYHEDFIFRNQHCASCNGYKQSSCVQPTAAAALPPARPALTMLLSLENNHIDAVDTCSVWEVKDRSEECRPITCLQLNEEFRYSKCVSVQGKATLSTSELLCPFHHSCSLPEFIDIT</sequence>
<evidence type="ECO:0000256" key="2">
    <source>
        <dbReference type="SAM" id="SignalP"/>
    </source>
</evidence>
<dbReference type="Proteomes" id="UP000324222">
    <property type="component" value="Unassembled WGS sequence"/>
</dbReference>
<protein>
    <recommendedName>
        <fullName evidence="3">SMB domain-containing protein</fullName>
    </recommendedName>
</protein>
<reference evidence="4 5" key="1">
    <citation type="submission" date="2019-05" db="EMBL/GenBank/DDBJ databases">
        <title>Another draft genome of Portunus trituberculatus and its Hox gene families provides insights of decapod evolution.</title>
        <authorList>
            <person name="Jeong J.-H."/>
            <person name="Song I."/>
            <person name="Kim S."/>
            <person name="Choi T."/>
            <person name="Kim D."/>
            <person name="Ryu S."/>
            <person name="Kim W."/>
        </authorList>
    </citation>
    <scope>NUCLEOTIDE SEQUENCE [LARGE SCALE GENOMIC DNA]</scope>
    <source>
        <tissue evidence="4">Muscle</tissue>
    </source>
</reference>
<dbReference type="AlphaFoldDB" id="A0A5B7HTW9"/>
<evidence type="ECO:0000313" key="5">
    <source>
        <dbReference type="Proteomes" id="UP000324222"/>
    </source>
</evidence>
<keyword evidence="5" id="KW-1185">Reference proteome</keyword>
<feature type="chain" id="PRO_5022926968" description="SMB domain-containing protein" evidence="2">
    <location>
        <begin position="20"/>
        <end position="334"/>
    </location>
</feature>
<name>A0A5B7HTW9_PORTR</name>
<keyword evidence="1" id="KW-1015">Disulfide bond</keyword>
<accession>A0A5B7HTW9</accession>
<evidence type="ECO:0000313" key="4">
    <source>
        <dbReference type="EMBL" id="MPC73219.1"/>
    </source>
</evidence>
<evidence type="ECO:0000259" key="3">
    <source>
        <dbReference type="PROSITE" id="PS50958"/>
    </source>
</evidence>
<dbReference type="PANTHER" id="PTHR45902:SF1">
    <property type="entry name" value="LATROPHILIN RECEPTOR-LIKE PROTEIN A"/>
    <property type="match status" value="1"/>
</dbReference>
<dbReference type="OrthoDB" id="6409505at2759"/>
<feature type="signal peptide" evidence="2">
    <location>
        <begin position="1"/>
        <end position="19"/>
    </location>
</feature>
<dbReference type="InterPro" id="IPR001212">
    <property type="entry name" value="Somatomedin_B_dom"/>
</dbReference>
<dbReference type="Gene3D" id="4.10.410.20">
    <property type="match status" value="1"/>
</dbReference>
<evidence type="ECO:0000256" key="1">
    <source>
        <dbReference type="ARBA" id="ARBA00023157"/>
    </source>
</evidence>
<dbReference type="EMBL" id="VSRR010036347">
    <property type="protein sequence ID" value="MPC73219.1"/>
    <property type="molecule type" value="Genomic_DNA"/>
</dbReference>
<dbReference type="InterPro" id="IPR036024">
    <property type="entry name" value="Somatomedin_B-like_dom_sf"/>
</dbReference>
<feature type="domain" description="SMB" evidence="3">
    <location>
        <begin position="34"/>
        <end position="76"/>
    </location>
</feature>
<dbReference type="PANTHER" id="PTHR45902">
    <property type="entry name" value="LATROPHILIN RECEPTOR-LIKE PROTEIN A"/>
    <property type="match status" value="1"/>
</dbReference>